<dbReference type="PANTHER" id="PTHR33121:SF76">
    <property type="entry name" value="SIGNALING PROTEIN"/>
    <property type="match status" value="1"/>
</dbReference>
<dbReference type="GO" id="GO:0071111">
    <property type="term" value="F:cyclic-guanylate-specific phosphodiesterase activity"/>
    <property type="evidence" value="ECO:0007669"/>
    <property type="project" value="InterPro"/>
</dbReference>
<dbReference type="RefSeq" id="WP_129332377.1">
    <property type="nucleotide sequence ID" value="NZ_SDVB01000238.1"/>
</dbReference>
<organism evidence="2 3">
    <name type="scientific">Ciceribacter ferrooxidans</name>
    <dbReference type="NCBI Taxonomy" id="2509717"/>
    <lineage>
        <taxon>Bacteria</taxon>
        <taxon>Pseudomonadati</taxon>
        <taxon>Pseudomonadota</taxon>
        <taxon>Alphaproteobacteria</taxon>
        <taxon>Hyphomicrobiales</taxon>
        <taxon>Rhizobiaceae</taxon>
        <taxon>Ciceribacter</taxon>
    </lineage>
</organism>
<feature type="domain" description="EAL" evidence="1">
    <location>
        <begin position="7"/>
        <end position="266"/>
    </location>
</feature>
<dbReference type="PANTHER" id="PTHR33121">
    <property type="entry name" value="CYCLIC DI-GMP PHOSPHODIESTERASE PDEF"/>
    <property type="match status" value="1"/>
</dbReference>
<dbReference type="SUPFAM" id="SSF141868">
    <property type="entry name" value="EAL domain-like"/>
    <property type="match status" value="1"/>
</dbReference>
<reference evidence="2 3" key="1">
    <citation type="submission" date="2019-01" db="EMBL/GenBank/DDBJ databases">
        <authorList>
            <person name="Deng T."/>
        </authorList>
    </citation>
    <scope>NUCLEOTIDE SEQUENCE [LARGE SCALE GENOMIC DNA]</scope>
    <source>
        <strain evidence="2 3">F8825</strain>
    </source>
</reference>
<dbReference type="InterPro" id="IPR035919">
    <property type="entry name" value="EAL_sf"/>
</dbReference>
<dbReference type="AlphaFoldDB" id="A0A4Q2T078"/>
<dbReference type="Pfam" id="PF00563">
    <property type="entry name" value="EAL"/>
    <property type="match status" value="1"/>
</dbReference>
<dbReference type="EMBL" id="SDVB01000238">
    <property type="protein sequence ID" value="RYC11945.1"/>
    <property type="molecule type" value="Genomic_DNA"/>
</dbReference>
<evidence type="ECO:0000259" key="1">
    <source>
        <dbReference type="PROSITE" id="PS50883"/>
    </source>
</evidence>
<dbReference type="SMART" id="SM00052">
    <property type="entry name" value="EAL"/>
    <property type="match status" value="1"/>
</dbReference>
<dbReference type="CDD" id="cd01948">
    <property type="entry name" value="EAL"/>
    <property type="match status" value="1"/>
</dbReference>
<gene>
    <name evidence="2" type="ORF">EUU22_12820</name>
</gene>
<sequence length="309" mass="34607">MTTASIFNNLVRGEDGAWSTVYGPFVLRCALQPVFRQLSPKVFDIHSFQGLVRAERNGEPFAPAHFFPLVEPSDLPEIESLLRTIHILNAGLLHRKRAMALVSFNPALYPDPTRLRIEFDRIRLTAHSAGMEPDRIICDISGASSIELPRLTRHVERLKEAGFRVSLTDHGAGDTDIERVRTLRPDFVRLDGDWVRDYMHNSAGFALLRVVVRQLSEHGTETILERLEEMWQVDLCEELGVSLMQGYALARPEIAPTNFNAEYPEIILPLADRHTDLPIPVQPAPAAAGHAVAKAGPQRTTPVFGKRRS</sequence>
<dbReference type="Proteomes" id="UP000291088">
    <property type="component" value="Unassembled WGS sequence"/>
</dbReference>
<dbReference type="InterPro" id="IPR050706">
    <property type="entry name" value="Cyclic-di-GMP_PDE-like"/>
</dbReference>
<accession>A0A4Q2T078</accession>
<dbReference type="OrthoDB" id="1673646at2"/>
<comment type="caution">
    <text evidence="2">The sequence shown here is derived from an EMBL/GenBank/DDBJ whole genome shotgun (WGS) entry which is preliminary data.</text>
</comment>
<evidence type="ECO:0000313" key="3">
    <source>
        <dbReference type="Proteomes" id="UP000291088"/>
    </source>
</evidence>
<proteinExistence type="predicted"/>
<dbReference type="PROSITE" id="PS50883">
    <property type="entry name" value="EAL"/>
    <property type="match status" value="1"/>
</dbReference>
<keyword evidence="3" id="KW-1185">Reference proteome</keyword>
<protein>
    <submittedName>
        <fullName evidence="2">EAL domain-containing protein</fullName>
    </submittedName>
</protein>
<evidence type="ECO:0000313" key="2">
    <source>
        <dbReference type="EMBL" id="RYC11945.1"/>
    </source>
</evidence>
<dbReference type="Gene3D" id="3.20.20.450">
    <property type="entry name" value="EAL domain"/>
    <property type="match status" value="1"/>
</dbReference>
<name>A0A4Q2T078_9HYPH</name>
<dbReference type="InterPro" id="IPR001633">
    <property type="entry name" value="EAL_dom"/>
</dbReference>